<accession>A0A812QQY3</accession>
<reference evidence="8" key="1">
    <citation type="submission" date="2021-02" db="EMBL/GenBank/DDBJ databases">
        <authorList>
            <person name="Dougan E. K."/>
            <person name="Rhodes N."/>
            <person name="Thang M."/>
            <person name="Chan C."/>
        </authorList>
    </citation>
    <scope>NUCLEOTIDE SEQUENCE</scope>
</reference>
<dbReference type="InterPro" id="IPR021910">
    <property type="entry name" value="NGX6/PGAP6/MYMK"/>
</dbReference>
<dbReference type="PANTHER" id="PTHR36561">
    <property type="entry name" value="HAEMOLYSIN-III RELATED-RELATED"/>
    <property type="match status" value="1"/>
</dbReference>
<proteinExistence type="inferred from homology"/>
<keyword evidence="5 7" id="KW-1133">Transmembrane helix</keyword>
<evidence type="ECO:0000256" key="1">
    <source>
        <dbReference type="ARBA" id="ARBA00004651"/>
    </source>
</evidence>
<organism evidence="8 9">
    <name type="scientific">Symbiodinium natans</name>
    <dbReference type="NCBI Taxonomy" id="878477"/>
    <lineage>
        <taxon>Eukaryota</taxon>
        <taxon>Sar</taxon>
        <taxon>Alveolata</taxon>
        <taxon>Dinophyceae</taxon>
        <taxon>Suessiales</taxon>
        <taxon>Symbiodiniaceae</taxon>
        <taxon>Symbiodinium</taxon>
    </lineage>
</organism>
<evidence type="ECO:0000256" key="3">
    <source>
        <dbReference type="ARBA" id="ARBA00022475"/>
    </source>
</evidence>
<comment type="subcellular location">
    <subcellularLocation>
        <location evidence="1">Cell membrane</location>
        <topology evidence="1">Multi-pass membrane protein</topology>
    </subcellularLocation>
</comment>
<evidence type="ECO:0000256" key="6">
    <source>
        <dbReference type="ARBA" id="ARBA00023136"/>
    </source>
</evidence>
<dbReference type="OrthoDB" id="431256at2759"/>
<keyword evidence="4 7" id="KW-0812">Transmembrane</keyword>
<evidence type="ECO:0000256" key="2">
    <source>
        <dbReference type="ARBA" id="ARBA00005542"/>
    </source>
</evidence>
<keyword evidence="3" id="KW-1003">Cell membrane</keyword>
<dbReference type="EMBL" id="CAJNDS010002262">
    <property type="protein sequence ID" value="CAE7399609.1"/>
    <property type="molecule type" value="Genomic_DNA"/>
</dbReference>
<evidence type="ECO:0000256" key="7">
    <source>
        <dbReference type="SAM" id="Phobius"/>
    </source>
</evidence>
<keyword evidence="9" id="KW-1185">Reference proteome</keyword>
<protein>
    <submittedName>
        <fullName evidence="8">MkkA protein</fullName>
    </submittedName>
</protein>
<feature type="transmembrane region" description="Helical" evidence="7">
    <location>
        <begin position="12"/>
        <end position="29"/>
    </location>
</feature>
<comment type="caution">
    <text evidence="8">The sequence shown here is derived from an EMBL/GenBank/DDBJ whole genome shotgun (WGS) entry which is preliminary data.</text>
</comment>
<evidence type="ECO:0000256" key="4">
    <source>
        <dbReference type="ARBA" id="ARBA00022692"/>
    </source>
</evidence>
<sequence length="211" mass="23960">MAPPVEDQAAQAVWTGATNLALLPVVYLTYRTDMRFESMICFFTLVTSAVYHVCESLDYKFLGVNHYRWHFMDNIFAITGIMLNIANFAQAPRPSTLREFRMALTVSIVICFQAASPWSLANTIVPLALSFPMLLMELAYLRRLPSLDRRDALKALLCVPAAALCFYKGLDESKDWLRLWHGGWHLCIGAVTYFSVRCQNPQLRKAAQKTD</sequence>
<evidence type="ECO:0000313" key="8">
    <source>
        <dbReference type="EMBL" id="CAE7399609.1"/>
    </source>
</evidence>
<feature type="transmembrane region" description="Helical" evidence="7">
    <location>
        <begin position="36"/>
        <end position="53"/>
    </location>
</feature>
<name>A0A812QQY3_9DINO</name>
<evidence type="ECO:0000313" key="9">
    <source>
        <dbReference type="Proteomes" id="UP000604046"/>
    </source>
</evidence>
<comment type="similarity">
    <text evidence="2">Belongs to the TMEM8 family.</text>
</comment>
<keyword evidence="6 7" id="KW-0472">Membrane</keyword>
<dbReference type="PANTHER" id="PTHR36561:SF2">
    <property type="entry name" value="HAEMOLYSIN-III RELATED"/>
    <property type="match status" value="1"/>
</dbReference>
<dbReference type="Proteomes" id="UP000604046">
    <property type="component" value="Unassembled WGS sequence"/>
</dbReference>
<dbReference type="GO" id="GO:0005886">
    <property type="term" value="C:plasma membrane"/>
    <property type="evidence" value="ECO:0007669"/>
    <property type="project" value="UniProtKB-SubCell"/>
</dbReference>
<evidence type="ECO:0000256" key="5">
    <source>
        <dbReference type="ARBA" id="ARBA00022989"/>
    </source>
</evidence>
<feature type="transmembrane region" description="Helical" evidence="7">
    <location>
        <begin position="69"/>
        <end position="88"/>
    </location>
</feature>
<dbReference type="AlphaFoldDB" id="A0A812QQY3"/>
<feature type="transmembrane region" description="Helical" evidence="7">
    <location>
        <begin position="100"/>
        <end position="118"/>
    </location>
</feature>
<dbReference type="Pfam" id="PF12036">
    <property type="entry name" value="DUF3522"/>
    <property type="match status" value="1"/>
</dbReference>
<gene>
    <name evidence="8" type="primary">mkkA</name>
    <name evidence="8" type="ORF">SNAT2548_LOCUS21758</name>
</gene>